<keyword evidence="2" id="KW-1185">Reference proteome</keyword>
<accession>A0A916YVR0</accession>
<reference evidence="1" key="1">
    <citation type="journal article" date="2014" name="Int. J. Syst. Evol. Microbiol.">
        <title>Complete genome sequence of Corynebacterium casei LMG S-19264T (=DSM 44701T), isolated from a smear-ripened cheese.</title>
        <authorList>
            <consortium name="US DOE Joint Genome Institute (JGI-PGF)"/>
            <person name="Walter F."/>
            <person name="Albersmeier A."/>
            <person name="Kalinowski J."/>
            <person name="Ruckert C."/>
        </authorList>
    </citation>
    <scope>NUCLEOTIDE SEQUENCE</scope>
    <source>
        <strain evidence="1">CGMCC 1.15958</strain>
    </source>
</reference>
<sequence length="89" mass="10117">MFVTSPFDEDIVELAKIYPPSDVFFIITTFPSPRVENSLLLPPNSLFNLLEMKEFVHKLNHPVFLKISKQCEVVLYISKPSSGFTIASL</sequence>
<gene>
    <name evidence="1" type="ORF">GCM10011514_29060</name>
</gene>
<dbReference type="EMBL" id="BMKK01000005">
    <property type="protein sequence ID" value="GGD63216.1"/>
    <property type="molecule type" value="Genomic_DNA"/>
</dbReference>
<dbReference type="Proteomes" id="UP000609064">
    <property type="component" value="Unassembled WGS sequence"/>
</dbReference>
<evidence type="ECO:0000313" key="1">
    <source>
        <dbReference type="EMBL" id="GGD63216.1"/>
    </source>
</evidence>
<protein>
    <submittedName>
        <fullName evidence="1">Uncharacterized protein</fullName>
    </submittedName>
</protein>
<organism evidence="1 2">
    <name type="scientific">Emticicia aquatilis</name>
    <dbReference type="NCBI Taxonomy" id="1537369"/>
    <lineage>
        <taxon>Bacteria</taxon>
        <taxon>Pseudomonadati</taxon>
        <taxon>Bacteroidota</taxon>
        <taxon>Cytophagia</taxon>
        <taxon>Cytophagales</taxon>
        <taxon>Leadbetterellaceae</taxon>
        <taxon>Emticicia</taxon>
    </lineage>
</organism>
<reference evidence="1" key="2">
    <citation type="submission" date="2020-09" db="EMBL/GenBank/DDBJ databases">
        <authorList>
            <person name="Sun Q."/>
            <person name="Zhou Y."/>
        </authorList>
    </citation>
    <scope>NUCLEOTIDE SEQUENCE</scope>
    <source>
        <strain evidence="1">CGMCC 1.15958</strain>
    </source>
</reference>
<comment type="caution">
    <text evidence="1">The sequence shown here is derived from an EMBL/GenBank/DDBJ whole genome shotgun (WGS) entry which is preliminary data.</text>
</comment>
<dbReference type="AlphaFoldDB" id="A0A916YVR0"/>
<proteinExistence type="predicted"/>
<evidence type="ECO:0000313" key="2">
    <source>
        <dbReference type="Proteomes" id="UP000609064"/>
    </source>
</evidence>
<name>A0A916YVR0_9BACT</name>